<dbReference type="InParanoid" id="A0A2H3DM31"/>
<organism evidence="3 4">
    <name type="scientific">Armillaria gallica</name>
    <name type="common">Bulbous honey fungus</name>
    <name type="synonym">Armillaria bulbosa</name>
    <dbReference type="NCBI Taxonomy" id="47427"/>
    <lineage>
        <taxon>Eukaryota</taxon>
        <taxon>Fungi</taxon>
        <taxon>Dikarya</taxon>
        <taxon>Basidiomycota</taxon>
        <taxon>Agaricomycotina</taxon>
        <taxon>Agaricomycetes</taxon>
        <taxon>Agaricomycetidae</taxon>
        <taxon>Agaricales</taxon>
        <taxon>Marasmiineae</taxon>
        <taxon>Physalacriaceae</taxon>
        <taxon>Armillaria</taxon>
    </lineage>
</organism>
<reference evidence="4" key="1">
    <citation type="journal article" date="2017" name="Nat. Ecol. Evol.">
        <title>Genome expansion and lineage-specific genetic innovations in the forest pathogenic fungi Armillaria.</title>
        <authorList>
            <person name="Sipos G."/>
            <person name="Prasanna A.N."/>
            <person name="Walter M.C."/>
            <person name="O'Connor E."/>
            <person name="Balint B."/>
            <person name="Krizsan K."/>
            <person name="Kiss B."/>
            <person name="Hess J."/>
            <person name="Varga T."/>
            <person name="Slot J."/>
            <person name="Riley R."/>
            <person name="Boka B."/>
            <person name="Rigling D."/>
            <person name="Barry K."/>
            <person name="Lee J."/>
            <person name="Mihaltcheva S."/>
            <person name="LaButti K."/>
            <person name="Lipzen A."/>
            <person name="Waldron R."/>
            <person name="Moloney N.M."/>
            <person name="Sperisen C."/>
            <person name="Kredics L."/>
            <person name="Vagvoelgyi C."/>
            <person name="Patrignani A."/>
            <person name="Fitzpatrick D."/>
            <person name="Nagy I."/>
            <person name="Doyle S."/>
            <person name="Anderson J.B."/>
            <person name="Grigoriev I.V."/>
            <person name="Gueldener U."/>
            <person name="Muensterkoetter M."/>
            <person name="Nagy L.G."/>
        </authorList>
    </citation>
    <scope>NUCLEOTIDE SEQUENCE [LARGE SCALE GENOMIC DNA]</scope>
    <source>
        <strain evidence="4">Ar21-2</strain>
    </source>
</reference>
<dbReference type="InterPro" id="IPR045339">
    <property type="entry name" value="DUF6534"/>
</dbReference>
<feature type="transmembrane region" description="Helical" evidence="1">
    <location>
        <begin position="28"/>
        <end position="51"/>
    </location>
</feature>
<dbReference type="Proteomes" id="UP000217790">
    <property type="component" value="Unassembled WGS sequence"/>
</dbReference>
<keyword evidence="1" id="KW-1133">Transmembrane helix</keyword>
<protein>
    <recommendedName>
        <fullName evidence="2">DUF6534 domain-containing protein</fullName>
    </recommendedName>
</protein>
<evidence type="ECO:0000256" key="1">
    <source>
        <dbReference type="SAM" id="Phobius"/>
    </source>
</evidence>
<gene>
    <name evidence="3" type="ORF">ARMGADRAFT_192765</name>
</gene>
<evidence type="ECO:0000259" key="2">
    <source>
        <dbReference type="Pfam" id="PF20152"/>
    </source>
</evidence>
<proteinExistence type="predicted"/>
<evidence type="ECO:0000313" key="4">
    <source>
        <dbReference type="Proteomes" id="UP000217790"/>
    </source>
</evidence>
<dbReference type="EMBL" id="KZ293660">
    <property type="protein sequence ID" value="PBK91918.1"/>
    <property type="molecule type" value="Genomic_DNA"/>
</dbReference>
<accession>A0A2H3DM31</accession>
<keyword evidence="1" id="KW-0472">Membrane</keyword>
<dbReference type="OrthoDB" id="3270417at2759"/>
<dbReference type="Pfam" id="PF20152">
    <property type="entry name" value="DUF6534"/>
    <property type="match status" value="1"/>
</dbReference>
<dbReference type="PANTHER" id="PTHR40465:SF1">
    <property type="entry name" value="DUF6534 DOMAIN-CONTAINING PROTEIN"/>
    <property type="match status" value="1"/>
</dbReference>
<keyword evidence="1" id="KW-0812">Transmembrane</keyword>
<feature type="domain" description="DUF6534" evidence="2">
    <location>
        <begin position="37"/>
        <end position="123"/>
    </location>
</feature>
<evidence type="ECO:0000313" key="3">
    <source>
        <dbReference type="EMBL" id="PBK91918.1"/>
    </source>
</evidence>
<dbReference type="PANTHER" id="PTHR40465">
    <property type="entry name" value="CHROMOSOME 1, WHOLE GENOME SHOTGUN SEQUENCE"/>
    <property type="match status" value="1"/>
</dbReference>
<feature type="transmembrane region" description="Helical" evidence="1">
    <location>
        <begin position="99"/>
        <end position="121"/>
    </location>
</feature>
<name>A0A2H3DM31_ARMGA</name>
<keyword evidence="4" id="KW-1185">Reference proteome</keyword>
<sequence>MFFGSHTNLVTRYTVSSPFGIPTISTSIYVVFSTLAGADFFIAATMCYYLDKGTSMTSFSNTTKMIVGLMRLAVISGLTTSVCELLTLVAFVAWPKTLIFVAIHFILPKLYINSMLVMLNARNVQRTTKNKGRSVNERTPRLSLALPEAVKVM</sequence>
<feature type="transmembrane region" description="Helical" evidence="1">
    <location>
        <begin position="72"/>
        <end position="93"/>
    </location>
</feature>
<dbReference type="AlphaFoldDB" id="A0A2H3DM31"/>